<keyword evidence="2" id="KW-1185">Reference proteome</keyword>
<dbReference type="EMBL" id="JAIQCV010000013">
    <property type="protein sequence ID" value="KAH1031777.1"/>
    <property type="molecule type" value="Genomic_DNA"/>
</dbReference>
<gene>
    <name evidence="1" type="ORF">J1N35_043951</name>
</gene>
<protein>
    <submittedName>
        <fullName evidence="1">Uncharacterized protein</fullName>
    </submittedName>
</protein>
<evidence type="ECO:0000313" key="2">
    <source>
        <dbReference type="Proteomes" id="UP000828251"/>
    </source>
</evidence>
<organism evidence="1 2">
    <name type="scientific">Gossypium stocksii</name>
    <dbReference type="NCBI Taxonomy" id="47602"/>
    <lineage>
        <taxon>Eukaryota</taxon>
        <taxon>Viridiplantae</taxon>
        <taxon>Streptophyta</taxon>
        <taxon>Embryophyta</taxon>
        <taxon>Tracheophyta</taxon>
        <taxon>Spermatophyta</taxon>
        <taxon>Magnoliopsida</taxon>
        <taxon>eudicotyledons</taxon>
        <taxon>Gunneridae</taxon>
        <taxon>Pentapetalae</taxon>
        <taxon>rosids</taxon>
        <taxon>malvids</taxon>
        <taxon>Malvales</taxon>
        <taxon>Malvaceae</taxon>
        <taxon>Malvoideae</taxon>
        <taxon>Gossypium</taxon>
    </lineage>
</organism>
<evidence type="ECO:0000313" key="1">
    <source>
        <dbReference type="EMBL" id="KAH1031777.1"/>
    </source>
</evidence>
<dbReference type="AlphaFoldDB" id="A0A9D3ZFF3"/>
<reference evidence="1 2" key="1">
    <citation type="journal article" date="2021" name="Plant Biotechnol. J.">
        <title>Multi-omics assisted identification of the key and species-specific regulatory components of drought-tolerant mechanisms in Gossypium stocksii.</title>
        <authorList>
            <person name="Yu D."/>
            <person name="Ke L."/>
            <person name="Zhang D."/>
            <person name="Wu Y."/>
            <person name="Sun Y."/>
            <person name="Mei J."/>
            <person name="Sun J."/>
            <person name="Sun Y."/>
        </authorList>
    </citation>
    <scope>NUCLEOTIDE SEQUENCE [LARGE SCALE GENOMIC DNA]</scope>
    <source>
        <strain evidence="2">cv. E1</strain>
        <tissue evidence="1">Leaf</tissue>
    </source>
</reference>
<name>A0A9D3ZFF3_9ROSI</name>
<proteinExistence type="predicted"/>
<sequence>MCLRVDTICLIDVCTLSTSSAPPVSPHRVNIQYESVDLLIQAMTGAFQRIGDANPAPASQRLPLERLRVFA</sequence>
<accession>A0A9D3ZFF3</accession>
<comment type="caution">
    <text evidence="1">The sequence shown here is derived from an EMBL/GenBank/DDBJ whole genome shotgun (WGS) entry which is preliminary data.</text>
</comment>
<dbReference type="Proteomes" id="UP000828251">
    <property type="component" value="Unassembled WGS sequence"/>
</dbReference>